<proteinExistence type="predicted"/>
<evidence type="ECO:0000259" key="1">
    <source>
        <dbReference type="PROSITE" id="PS51208"/>
    </source>
</evidence>
<dbReference type="SUPFAM" id="SSF103515">
    <property type="entry name" value="Autotransporter"/>
    <property type="match status" value="1"/>
</dbReference>
<dbReference type="SMART" id="SM00869">
    <property type="entry name" value="Autotransporter"/>
    <property type="match status" value="1"/>
</dbReference>
<dbReference type="Gene3D" id="2.40.128.130">
    <property type="entry name" value="Autotransporter beta-domain"/>
    <property type="match status" value="1"/>
</dbReference>
<dbReference type="NCBIfam" id="TIGR01414">
    <property type="entry name" value="autotrans_barl"/>
    <property type="match status" value="1"/>
</dbReference>
<name>A0A1L3GF77_SYNAC</name>
<organism evidence="2 3">
    <name type="scientific">Syntrophotalea acetylenica</name>
    <name type="common">Pelobacter acetylenicus</name>
    <dbReference type="NCBI Taxonomy" id="29542"/>
    <lineage>
        <taxon>Bacteria</taxon>
        <taxon>Pseudomonadati</taxon>
        <taxon>Thermodesulfobacteriota</taxon>
        <taxon>Desulfuromonadia</taxon>
        <taxon>Desulfuromonadales</taxon>
        <taxon>Syntrophotaleaceae</taxon>
        <taxon>Syntrophotalea</taxon>
    </lineage>
</organism>
<dbReference type="KEGG" id="pace:A6070_13815"/>
<sequence length="495" mass="54043">MRNVLKKGKIRLFKKNKWLLFASVFLLLLSHAGLVSGGDLLVTGSDTFAYPRSRIPEPISPMGTVITNFTNYSAATFPCVTGVFYVSQAADYTANLRSTIANGIYISLGPFVPSATSAPSTPLSDVMYFIQNGNNTTLSNIDLQAGTLYSYILVYNGSLSASFAFTLSGLGDIHVPGSDEARFLTHLLPAVRDILTTNVRLIGQRQDLNRGLASGDEFLGNGHLWMKPFGSWADQGDRNGVAGYSADTTGLAIGVEGDVATSLNIGGAFMYARSDIDSDDSMAKQGVDVDLYQAVVYGSYLFDDRSFIDFQVGAGQHKNKGYRQVVFFPDFAASDYDGRSYHLGAALGRVFPLSSQTRFVPSIRADYLWIENDGYHETGAGSLNMTVRSNRAEALIVGIDGKLVHQLNPRMSLVGDLGVGYDTLSHRESVTTVFAGISDAPFITDGIDPEPWVGHAGLGAIYRIKDRLDINARYDVDYREHFFNQTASMNLRWMF</sequence>
<dbReference type="PROSITE" id="PS51208">
    <property type="entry name" value="AUTOTRANSPORTER"/>
    <property type="match status" value="1"/>
</dbReference>
<accession>A0A1L3GF77</accession>
<feature type="domain" description="Autotransporter" evidence="1">
    <location>
        <begin position="217"/>
        <end position="495"/>
    </location>
</feature>
<dbReference type="STRING" id="29542.A6070_13815"/>
<evidence type="ECO:0000313" key="3">
    <source>
        <dbReference type="Proteomes" id="UP000182264"/>
    </source>
</evidence>
<gene>
    <name evidence="2" type="ORF">A7E75_05165</name>
</gene>
<dbReference type="OrthoDB" id="5348587at2"/>
<evidence type="ECO:0000313" key="2">
    <source>
        <dbReference type="EMBL" id="APG24489.1"/>
    </source>
</evidence>
<reference evidence="2 3" key="1">
    <citation type="journal article" date="2017" name="Genome Announc.">
        <title>Complete Genome Sequences of Two Acetylene-Fermenting Pelobacter acetylenicus Strains.</title>
        <authorList>
            <person name="Sutton J.M."/>
            <person name="Baesman S.M."/>
            <person name="Fierst J.L."/>
            <person name="Poret-Peterson A.T."/>
            <person name="Oremland R.S."/>
            <person name="Dunlap D.S."/>
            <person name="Akob D.M."/>
        </authorList>
    </citation>
    <scope>NUCLEOTIDE SEQUENCE [LARGE SCALE GENOMIC DNA]</scope>
    <source>
        <strain evidence="2 3">DSM 3247</strain>
    </source>
</reference>
<protein>
    <recommendedName>
        <fullName evidence="1">Autotransporter domain-containing protein</fullName>
    </recommendedName>
</protein>
<dbReference type="GO" id="GO:0019867">
    <property type="term" value="C:outer membrane"/>
    <property type="evidence" value="ECO:0007669"/>
    <property type="project" value="InterPro"/>
</dbReference>
<dbReference type="InterPro" id="IPR036709">
    <property type="entry name" value="Autotransporte_beta_dom_sf"/>
</dbReference>
<dbReference type="EMBL" id="CP015518">
    <property type="protein sequence ID" value="APG24489.1"/>
    <property type="molecule type" value="Genomic_DNA"/>
</dbReference>
<keyword evidence="3" id="KW-1185">Reference proteome</keyword>
<dbReference type="AlphaFoldDB" id="A0A1L3GF77"/>
<dbReference type="InterPro" id="IPR005546">
    <property type="entry name" value="Autotransporte_beta"/>
</dbReference>
<dbReference type="Pfam" id="PF03797">
    <property type="entry name" value="Autotransporter"/>
    <property type="match status" value="1"/>
</dbReference>
<dbReference type="Proteomes" id="UP000182264">
    <property type="component" value="Chromosome"/>
</dbReference>
<dbReference type="InterPro" id="IPR006315">
    <property type="entry name" value="OM_autotransptr_brl_dom"/>
</dbReference>
<dbReference type="RefSeq" id="WP_072286329.1">
    <property type="nucleotide sequence ID" value="NZ_CP015455.1"/>
</dbReference>